<accession>A0A0C2EUC5</accession>
<gene>
    <name evidence="2" type="ORF">SPBR_00171</name>
</gene>
<dbReference type="AlphaFoldDB" id="A0A0C2EUC5"/>
<feature type="region of interest" description="Disordered" evidence="1">
    <location>
        <begin position="870"/>
        <end position="895"/>
    </location>
</feature>
<protein>
    <submittedName>
        <fullName evidence="2">Uncharacterized protein</fullName>
    </submittedName>
</protein>
<dbReference type="HOGENOM" id="CLU_323174_0_0_1"/>
<dbReference type="Proteomes" id="UP000031575">
    <property type="component" value="Unassembled WGS sequence"/>
</dbReference>
<dbReference type="RefSeq" id="XP_040618139.1">
    <property type="nucleotide sequence ID" value="XM_040758491.1"/>
</dbReference>
<dbReference type="GeneID" id="63673412"/>
<dbReference type="EMBL" id="AWTV01000008">
    <property type="protein sequence ID" value="KIH90129.1"/>
    <property type="molecule type" value="Genomic_DNA"/>
</dbReference>
<organism evidence="2 3">
    <name type="scientific">Sporothrix brasiliensis 5110</name>
    <dbReference type="NCBI Taxonomy" id="1398154"/>
    <lineage>
        <taxon>Eukaryota</taxon>
        <taxon>Fungi</taxon>
        <taxon>Dikarya</taxon>
        <taxon>Ascomycota</taxon>
        <taxon>Pezizomycotina</taxon>
        <taxon>Sordariomycetes</taxon>
        <taxon>Sordariomycetidae</taxon>
        <taxon>Ophiostomatales</taxon>
        <taxon>Ophiostomataceae</taxon>
        <taxon>Sporothrix</taxon>
    </lineage>
</organism>
<keyword evidence="3" id="KW-1185">Reference proteome</keyword>
<dbReference type="AntiFam" id="ANF00086">
    <property type="entry name" value="Shadow ORF (opposite lon)"/>
</dbReference>
<evidence type="ECO:0000256" key="1">
    <source>
        <dbReference type="SAM" id="MobiDB-lite"/>
    </source>
</evidence>
<dbReference type="VEuPathDB" id="FungiDB:SPBR_00171"/>
<evidence type="ECO:0000313" key="2">
    <source>
        <dbReference type="EMBL" id="KIH90129.1"/>
    </source>
</evidence>
<evidence type="ECO:0000313" key="3">
    <source>
        <dbReference type="Proteomes" id="UP000031575"/>
    </source>
</evidence>
<feature type="compositionally biased region" description="Basic and acidic residues" evidence="1">
    <location>
        <begin position="681"/>
        <end position="697"/>
    </location>
</feature>
<dbReference type="OrthoDB" id="10670792at2759"/>
<sequence length="895" mass="97985">MSYANSRVAVVCDLCVMEGKEKGPTVMAMLGGTDRPENSDTSATACAAPLLGPSLGTAPDGQCTWMLRCLIMSSTGSCVRPSSNACALTHDSATSTLSLSTSPSLPVSCTRPLPGMSATSMNRMLPLPPELSSTVSCGRYASRLLLSLASAYSTALARHTDPSSRSKLRTPASRVYDSITLATTVSSSPTCASRRVAGQVDHLHAVQQRRRNGVQAVGRRNEQHAAEVVRHRQVVVLERVILFRVQHLEHRRGRVAVVAGRPDLVNLVQQDHRVGHAHLAQALHNQARHRRHVCAPVATDFRFVADAAQRDPVELAAQRRRHRPRQARLAHARRAHKQQDGRPVRHATCAERLQLLVGRLHLGPGGGRLGLLFLLHVRAGIGRGLGAGVVGRRRGRRLGQLQRALGIARLRLDVLVDRLLEAQHRHVLEQPLLDLLEAVVVTVELRARLGQRARAQPVVRHLRPRDLGQRLQVAANDAVLCLRRHHLAQPLELTVGNLGSVRRQLRRLKLLGQLLDLVWLLLVGALRAAGTATESVSAAEAAAAAATSHTRAKYAATIAQSVGRDQNVERHALAVLRLRQALLQRIPDAGAAATVVVVVVVTVSIRIDRHCRDLDVVADAAYLPLQQLHHTRHARLDVDVRQHLQFLVVRRHHDVGHEVGQHAGLGNRLVQDVRVQAPRQQRREPRMRPVRRNDGGHTQHLCQLARRRLEPLEPFVQRGIANVDFVGAQRHFALEARLLLREPVDDDARAAFDVQRKLSGRTAFNLADLGHYTVAEKVGLGRLAGHKAGHFRSTNTVVVFAVQQPLAARANQRRGDGNAHHRHLVDSPSGAVVFGRVRCRSTGVHVRQQSRNVRTIGCGRNSLQDAGEQDHALGQGQDGEGRTLASRHLGEMGVG</sequence>
<reference evidence="2 3" key="1">
    <citation type="journal article" date="2014" name="BMC Genomics">
        <title>Comparative genomics of the major fungal agents of human and animal Sporotrichosis: Sporothrix schenckii and Sporothrix brasiliensis.</title>
        <authorList>
            <person name="Teixeira M.M."/>
            <person name="de Almeida L.G."/>
            <person name="Kubitschek-Barreira P."/>
            <person name="Alves F.L."/>
            <person name="Kioshima E.S."/>
            <person name="Abadio A.K."/>
            <person name="Fernandes L."/>
            <person name="Derengowski L.S."/>
            <person name="Ferreira K.S."/>
            <person name="Souza R.C."/>
            <person name="Ruiz J.C."/>
            <person name="de Andrade N.C."/>
            <person name="Paes H.C."/>
            <person name="Nicola A.M."/>
            <person name="Albuquerque P."/>
            <person name="Gerber A.L."/>
            <person name="Martins V.P."/>
            <person name="Peconick L.D."/>
            <person name="Neto A.V."/>
            <person name="Chaucanez C.B."/>
            <person name="Silva P.A."/>
            <person name="Cunha O.L."/>
            <person name="de Oliveira F.F."/>
            <person name="dos Santos T.C."/>
            <person name="Barros A.L."/>
            <person name="Soares M.A."/>
            <person name="de Oliveira L.M."/>
            <person name="Marini M.M."/>
            <person name="Villalobos-Duno H."/>
            <person name="Cunha M.M."/>
            <person name="de Hoog S."/>
            <person name="da Silveira J.F."/>
            <person name="Henrissat B."/>
            <person name="Nino-Vega G.A."/>
            <person name="Cisalpino P.S."/>
            <person name="Mora-Montes H.M."/>
            <person name="Almeida S.R."/>
            <person name="Stajich J.E."/>
            <person name="Lopes-Bezerra L.M."/>
            <person name="Vasconcelos A.T."/>
            <person name="Felipe M.S."/>
        </authorList>
    </citation>
    <scope>NUCLEOTIDE SEQUENCE [LARGE SCALE GENOMIC DNA]</scope>
    <source>
        <strain evidence="2 3">5110</strain>
    </source>
</reference>
<feature type="region of interest" description="Disordered" evidence="1">
    <location>
        <begin position="677"/>
        <end position="699"/>
    </location>
</feature>
<comment type="caution">
    <text evidence="2">The sequence shown here is derived from an EMBL/GenBank/DDBJ whole genome shotgun (WGS) entry which is preliminary data.</text>
</comment>
<name>A0A0C2EUC5_9PEZI</name>
<proteinExistence type="predicted"/>